<dbReference type="FunCoup" id="A8PUG3">
    <property type="interactions" value="7"/>
</dbReference>
<sequence>MVSSLTDREAEDYLVLILSDSNPPTGGFIASAGLESYYSHGFLTHGQDQLVSSTLSFVEHTLANYATSVLPYMCAAYALADKYVQGDERALDAIGRLDWHHHTLLLNHVSRRASLIQGMALLTLYMRSFAPYPGAKDDEHAQPEPKSHAFRARTLVEQLRLRIRRGGAKLSSGAMSLSATELAGHLAICTGVFSCCVGLSVERMIHVNLFLQARNLMSCSIRLNTLGPYLAHQLLATKLRHVVSRSEALLSRHASEKLVSYAYRDTSQSEDAWLDDELDDTDMDVACTTWPLGDIVQARHDQLHSRLFNS</sequence>
<comment type="similarity">
    <text evidence="3">Belongs to the UreF family.</text>
</comment>
<dbReference type="OrthoDB" id="2550922at2759"/>
<dbReference type="EMBL" id="AAYY01000002">
    <property type="protein sequence ID" value="EDP44873.1"/>
    <property type="molecule type" value="Genomic_DNA"/>
</dbReference>
<dbReference type="VEuPathDB" id="FungiDB:MGL_0680"/>
<dbReference type="GeneID" id="5856393"/>
<evidence type="ECO:0000313" key="5">
    <source>
        <dbReference type="Proteomes" id="UP000008837"/>
    </source>
</evidence>
<dbReference type="OMA" id="WVGRHEK"/>
<accession>A8PUG3</accession>
<dbReference type="STRING" id="425265.A8PUG3"/>
<dbReference type="Proteomes" id="UP000008837">
    <property type="component" value="Unassembled WGS sequence"/>
</dbReference>
<name>A8PUG3_MALGO</name>
<protein>
    <recommendedName>
        <fullName evidence="6">Urease accessory protein UreF</fullName>
    </recommendedName>
</protein>
<dbReference type="PANTHER" id="PTHR33620:SF1">
    <property type="entry name" value="UREASE ACCESSORY PROTEIN F"/>
    <property type="match status" value="1"/>
</dbReference>
<evidence type="ECO:0008006" key="6">
    <source>
        <dbReference type="Google" id="ProtNLM"/>
    </source>
</evidence>
<gene>
    <name evidence="4" type="ORF">MGL_0680</name>
</gene>
<dbReference type="Pfam" id="PF01730">
    <property type="entry name" value="UreF"/>
    <property type="match status" value="1"/>
</dbReference>
<keyword evidence="2" id="KW-0143">Chaperone</keyword>
<evidence type="ECO:0000313" key="4">
    <source>
        <dbReference type="EMBL" id="EDP44873.1"/>
    </source>
</evidence>
<dbReference type="InterPro" id="IPR038277">
    <property type="entry name" value="UreF_sf"/>
</dbReference>
<reference evidence="4 5" key="1">
    <citation type="journal article" date="2007" name="Proc. Natl. Acad. Sci. U.S.A.">
        <title>Dandruff-associated Malassezia genomes reveal convergent and divergent virulence traits shared with plant and human fungal pathogens.</title>
        <authorList>
            <person name="Xu J."/>
            <person name="Saunders C.W."/>
            <person name="Hu P."/>
            <person name="Grant R.A."/>
            <person name="Boekhout T."/>
            <person name="Kuramae E.E."/>
            <person name="Kronstad J.W."/>
            <person name="Deangelis Y.M."/>
            <person name="Reeder N.L."/>
            <person name="Johnstone K.R."/>
            <person name="Leland M."/>
            <person name="Fieno A.M."/>
            <person name="Begley W.M."/>
            <person name="Sun Y."/>
            <person name="Lacey M.P."/>
            <person name="Chaudhary T."/>
            <person name="Keough T."/>
            <person name="Chu L."/>
            <person name="Sears R."/>
            <person name="Yuan B."/>
            <person name="Dawson T.L.Jr."/>
        </authorList>
    </citation>
    <scope>NUCLEOTIDE SEQUENCE [LARGE SCALE GENOMIC DNA]</scope>
    <source>
        <strain evidence="5">ATCC MYA-4612 / CBS 7966</strain>
    </source>
</reference>
<dbReference type="InterPro" id="IPR002639">
    <property type="entry name" value="UreF"/>
</dbReference>
<dbReference type="AlphaFoldDB" id="A8PUG3"/>
<dbReference type="GO" id="GO:0016151">
    <property type="term" value="F:nickel cation binding"/>
    <property type="evidence" value="ECO:0007669"/>
    <property type="project" value="InterPro"/>
</dbReference>
<dbReference type="KEGG" id="mgl:MGL_0680"/>
<evidence type="ECO:0000256" key="2">
    <source>
        <dbReference type="ARBA" id="ARBA00023186"/>
    </source>
</evidence>
<dbReference type="RefSeq" id="XP_001732087.1">
    <property type="nucleotide sequence ID" value="XM_001732035.1"/>
</dbReference>
<organism evidence="4 5">
    <name type="scientific">Malassezia globosa (strain ATCC MYA-4612 / CBS 7966)</name>
    <name type="common">Dandruff-associated fungus</name>
    <dbReference type="NCBI Taxonomy" id="425265"/>
    <lineage>
        <taxon>Eukaryota</taxon>
        <taxon>Fungi</taxon>
        <taxon>Dikarya</taxon>
        <taxon>Basidiomycota</taxon>
        <taxon>Ustilaginomycotina</taxon>
        <taxon>Malasseziomycetes</taxon>
        <taxon>Malasseziales</taxon>
        <taxon>Malasseziaceae</taxon>
        <taxon>Malassezia</taxon>
    </lineage>
</organism>
<keyword evidence="1" id="KW-0996">Nickel insertion</keyword>
<evidence type="ECO:0000256" key="3">
    <source>
        <dbReference type="ARBA" id="ARBA00046339"/>
    </source>
</evidence>
<comment type="caution">
    <text evidence="4">The sequence shown here is derived from an EMBL/GenBank/DDBJ whole genome shotgun (WGS) entry which is preliminary data.</text>
</comment>
<evidence type="ECO:0000256" key="1">
    <source>
        <dbReference type="ARBA" id="ARBA00022988"/>
    </source>
</evidence>
<dbReference type="PANTHER" id="PTHR33620">
    <property type="entry name" value="UREASE ACCESSORY PROTEIN F"/>
    <property type="match status" value="1"/>
</dbReference>
<proteinExistence type="inferred from homology"/>
<dbReference type="InParanoid" id="A8PUG3"/>
<dbReference type="Gene3D" id="1.10.4190.10">
    <property type="entry name" value="Urease accessory protein UreF"/>
    <property type="match status" value="1"/>
</dbReference>
<keyword evidence="5" id="KW-1185">Reference proteome</keyword>